<dbReference type="Gene3D" id="1.20.58.220">
    <property type="entry name" value="Phosphate transport system protein phou homolog 2, domain 2"/>
    <property type="match status" value="1"/>
</dbReference>
<dbReference type="PIRSF" id="PIRSF003107">
    <property type="entry name" value="PhoU"/>
    <property type="match status" value="1"/>
</dbReference>
<comment type="subunit">
    <text evidence="3 7">Homodimer.</text>
</comment>
<evidence type="ECO:0000313" key="10">
    <source>
        <dbReference type="Proteomes" id="UP001056429"/>
    </source>
</evidence>
<evidence type="ECO:0000256" key="5">
    <source>
        <dbReference type="ARBA" id="ARBA00022490"/>
    </source>
</evidence>
<dbReference type="AlphaFoldDB" id="A0A9J6P5Z3"/>
<comment type="subcellular location">
    <subcellularLocation>
        <location evidence="1 7">Cytoplasm</location>
    </subcellularLocation>
</comment>
<keyword evidence="10" id="KW-1185">Reference proteome</keyword>
<keyword evidence="4 7" id="KW-0813">Transport</keyword>
<dbReference type="GO" id="GO:0030643">
    <property type="term" value="P:intracellular phosphate ion homeostasis"/>
    <property type="evidence" value="ECO:0007669"/>
    <property type="project" value="InterPro"/>
</dbReference>
<evidence type="ECO:0000256" key="4">
    <source>
        <dbReference type="ARBA" id="ARBA00022448"/>
    </source>
</evidence>
<keyword evidence="5 7" id="KW-0963">Cytoplasm</keyword>
<dbReference type="InterPro" id="IPR038078">
    <property type="entry name" value="PhoU-like_sf"/>
</dbReference>
<organism evidence="9 10">
    <name type="scientific">Oceanirhabdus seepicola</name>
    <dbReference type="NCBI Taxonomy" id="2828781"/>
    <lineage>
        <taxon>Bacteria</taxon>
        <taxon>Bacillati</taxon>
        <taxon>Bacillota</taxon>
        <taxon>Clostridia</taxon>
        <taxon>Eubacteriales</taxon>
        <taxon>Clostridiaceae</taxon>
        <taxon>Oceanirhabdus</taxon>
    </lineage>
</organism>
<evidence type="ECO:0000256" key="3">
    <source>
        <dbReference type="ARBA" id="ARBA00011738"/>
    </source>
</evidence>
<evidence type="ECO:0000313" key="9">
    <source>
        <dbReference type="EMBL" id="MCM1990896.1"/>
    </source>
</evidence>
<sequence>MVRNLFQNSIKELHKDIDEMGSFVATMVKQSIEALKNKDIELAEKLIQDDDIADNFEKSIEEKAIILVARQQPMASDLRDIFTITKVVTDLERIADLSVDIAKITIRLKDQEYIKKLIDIPRMANIIDGMLHDALEAYLKKDVHMAQKTCKVDDEIDSLNDQIFSELLVKMMEKPSMISQSSQFLFVCRHLERIADHITNICEWTLYSVTGEHVDLNQ</sequence>
<evidence type="ECO:0000256" key="1">
    <source>
        <dbReference type="ARBA" id="ARBA00004496"/>
    </source>
</evidence>
<reference evidence="9" key="1">
    <citation type="journal article" date="2021" name="mSystems">
        <title>Bacteria and Archaea Synergistically Convert Glycine Betaine to Biogenic Methane in the Formosa Cold Seep of the South China Sea.</title>
        <authorList>
            <person name="Li L."/>
            <person name="Zhang W."/>
            <person name="Zhang S."/>
            <person name="Song L."/>
            <person name="Sun Q."/>
            <person name="Zhang H."/>
            <person name="Xiang H."/>
            <person name="Dong X."/>
        </authorList>
    </citation>
    <scope>NUCLEOTIDE SEQUENCE</scope>
    <source>
        <strain evidence="9">ZWT</strain>
    </source>
</reference>
<dbReference type="FunFam" id="1.20.58.220:FF:000004">
    <property type="entry name" value="Phosphate-specific transport system accessory protein PhoU"/>
    <property type="match status" value="1"/>
</dbReference>
<evidence type="ECO:0000259" key="8">
    <source>
        <dbReference type="Pfam" id="PF01895"/>
    </source>
</evidence>
<dbReference type="InterPro" id="IPR028366">
    <property type="entry name" value="PhoU"/>
</dbReference>
<dbReference type="GO" id="GO:0005737">
    <property type="term" value="C:cytoplasm"/>
    <property type="evidence" value="ECO:0007669"/>
    <property type="project" value="UniProtKB-SubCell"/>
</dbReference>
<dbReference type="PANTHER" id="PTHR42930:SF3">
    <property type="entry name" value="PHOSPHATE-SPECIFIC TRANSPORT SYSTEM ACCESSORY PROTEIN PHOU"/>
    <property type="match status" value="1"/>
</dbReference>
<feature type="domain" description="PhoU" evidence="8">
    <location>
        <begin position="17"/>
        <end position="104"/>
    </location>
</feature>
<evidence type="ECO:0000256" key="2">
    <source>
        <dbReference type="ARBA" id="ARBA00008107"/>
    </source>
</evidence>
<evidence type="ECO:0000256" key="7">
    <source>
        <dbReference type="PIRNR" id="PIRNR003107"/>
    </source>
</evidence>
<dbReference type="PANTHER" id="PTHR42930">
    <property type="entry name" value="PHOSPHATE-SPECIFIC TRANSPORT SYSTEM ACCESSORY PROTEIN PHOU"/>
    <property type="match status" value="1"/>
</dbReference>
<comment type="similarity">
    <text evidence="2 7">Belongs to the PhoU family.</text>
</comment>
<dbReference type="GO" id="GO:0045936">
    <property type="term" value="P:negative regulation of phosphate metabolic process"/>
    <property type="evidence" value="ECO:0007669"/>
    <property type="project" value="InterPro"/>
</dbReference>
<evidence type="ECO:0000256" key="6">
    <source>
        <dbReference type="ARBA" id="ARBA00022592"/>
    </source>
</evidence>
<comment type="function">
    <text evidence="7">Plays a role in the regulation of phosphate uptake.</text>
</comment>
<accession>A0A9J6P5Z3</accession>
<dbReference type="RefSeq" id="WP_250860007.1">
    <property type="nucleotide sequence ID" value="NZ_JAGSOJ010000003.1"/>
</dbReference>
<dbReference type="Proteomes" id="UP001056429">
    <property type="component" value="Unassembled WGS sequence"/>
</dbReference>
<dbReference type="GO" id="GO:0006817">
    <property type="term" value="P:phosphate ion transport"/>
    <property type="evidence" value="ECO:0007669"/>
    <property type="project" value="UniProtKB-KW"/>
</dbReference>
<name>A0A9J6P5Z3_9CLOT</name>
<comment type="caution">
    <text evidence="9">The sequence shown here is derived from an EMBL/GenBank/DDBJ whole genome shotgun (WGS) entry which is preliminary data.</text>
</comment>
<dbReference type="Pfam" id="PF01895">
    <property type="entry name" value="PhoU"/>
    <property type="match status" value="2"/>
</dbReference>
<dbReference type="NCBIfam" id="TIGR02135">
    <property type="entry name" value="phoU_full"/>
    <property type="match status" value="1"/>
</dbReference>
<dbReference type="SUPFAM" id="SSF109755">
    <property type="entry name" value="PhoU-like"/>
    <property type="match status" value="1"/>
</dbReference>
<feature type="domain" description="PhoU" evidence="8">
    <location>
        <begin position="120"/>
        <end position="205"/>
    </location>
</feature>
<dbReference type="InterPro" id="IPR026022">
    <property type="entry name" value="PhoU_dom"/>
</dbReference>
<dbReference type="EMBL" id="JAGSOJ010000003">
    <property type="protein sequence ID" value="MCM1990896.1"/>
    <property type="molecule type" value="Genomic_DNA"/>
</dbReference>
<reference evidence="9" key="2">
    <citation type="submission" date="2021-04" db="EMBL/GenBank/DDBJ databases">
        <authorList>
            <person name="Dong X."/>
        </authorList>
    </citation>
    <scope>NUCLEOTIDE SEQUENCE</scope>
    <source>
        <strain evidence="9">ZWT</strain>
    </source>
</reference>
<gene>
    <name evidence="9" type="primary">phoU</name>
    <name evidence="9" type="ORF">KDK92_14285</name>
</gene>
<protein>
    <recommendedName>
        <fullName evidence="7">Phosphate-specific transport system accessory protein PhoU</fullName>
    </recommendedName>
</protein>
<keyword evidence="6 7" id="KW-0592">Phosphate transport</keyword>
<proteinExistence type="inferred from homology"/>